<dbReference type="SUPFAM" id="SSF55486">
    <property type="entry name" value="Metalloproteases ('zincins'), catalytic domain"/>
    <property type="match status" value="1"/>
</dbReference>
<dbReference type="GO" id="GO:0008237">
    <property type="term" value="F:metallopeptidase activity"/>
    <property type="evidence" value="ECO:0007669"/>
    <property type="project" value="InterPro"/>
</dbReference>
<sequence length="93" mass="10198">MNWNYILPYRNTLYYTFDISGATESGVSGLSAYNAAQQAAARSILTSVQSLTGINFAETASGSAADFHFSCRDIAGATTSWPLRFDVFYTYLE</sequence>
<reference evidence="1 2" key="1">
    <citation type="submission" date="2020-10" db="EMBL/GenBank/DDBJ databases">
        <title>Connecting structure to function with the recovery of over 1000 high-quality activated sludge metagenome-assembled genomes encoding full-length rRNA genes using long-read sequencing.</title>
        <authorList>
            <person name="Singleton C.M."/>
            <person name="Petriglieri F."/>
            <person name="Kristensen J.M."/>
            <person name="Kirkegaard R.H."/>
            <person name="Michaelsen T.Y."/>
            <person name="Andersen M.H."/>
            <person name="Karst S.M."/>
            <person name="Dueholm M.S."/>
            <person name="Nielsen P.H."/>
            <person name="Albertsen M."/>
        </authorList>
    </citation>
    <scope>NUCLEOTIDE SEQUENCE [LARGE SCALE GENOMIC DNA]</scope>
    <source>
        <strain evidence="1">EsbW_18-Q3-R4-48_BATAC.463</strain>
    </source>
</reference>
<evidence type="ECO:0000313" key="2">
    <source>
        <dbReference type="Proteomes" id="UP000739411"/>
    </source>
</evidence>
<evidence type="ECO:0000313" key="1">
    <source>
        <dbReference type="EMBL" id="MBK7416373.1"/>
    </source>
</evidence>
<proteinExistence type="predicted"/>
<dbReference type="Proteomes" id="UP000739411">
    <property type="component" value="Unassembled WGS sequence"/>
</dbReference>
<dbReference type="EMBL" id="JADJMS010000042">
    <property type="protein sequence ID" value="MBK7416373.1"/>
    <property type="molecule type" value="Genomic_DNA"/>
</dbReference>
<dbReference type="Gene3D" id="3.40.390.10">
    <property type="entry name" value="Collagenase (Catalytic Domain)"/>
    <property type="match status" value="1"/>
</dbReference>
<organism evidence="1 2">
    <name type="scientific">Candidatus Dechloromonas phosphorivorans</name>
    <dbReference type="NCBI Taxonomy" id="2899244"/>
    <lineage>
        <taxon>Bacteria</taxon>
        <taxon>Pseudomonadati</taxon>
        <taxon>Pseudomonadota</taxon>
        <taxon>Betaproteobacteria</taxon>
        <taxon>Rhodocyclales</taxon>
        <taxon>Azonexaceae</taxon>
        <taxon>Dechloromonas</taxon>
    </lineage>
</organism>
<name>A0A935MRT9_9RHOO</name>
<dbReference type="AlphaFoldDB" id="A0A935MRT9"/>
<comment type="caution">
    <text evidence="1">The sequence shown here is derived from an EMBL/GenBank/DDBJ whole genome shotgun (WGS) entry which is preliminary data.</text>
</comment>
<protein>
    <submittedName>
        <fullName evidence="1">Uncharacterized protein</fullName>
    </submittedName>
</protein>
<dbReference type="InterPro" id="IPR024079">
    <property type="entry name" value="MetalloPept_cat_dom_sf"/>
</dbReference>
<gene>
    <name evidence="1" type="ORF">IPJ38_16010</name>
</gene>
<accession>A0A935MRT9</accession>